<comment type="caution">
    <text evidence="2">The sequence shown here is derived from an EMBL/GenBank/DDBJ whole genome shotgun (WGS) entry which is preliminary data.</text>
</comment>
<accession>A0A9D3X7N1</accession>
<protein>
    <submittedName>
        <fullName evidence="2">Uncharacterized protein</fullName>
    </submittedName>
</protein>
<dbReference type="AlphaFoldDB" id="A0A9D3X7N1"/>
<reference evidence="2" key="1">
    <citation type="submission" date="2021-09" db="EMBL/GenBank/DDBJ databases">
        <title>The genome of Mauremys mutica provides insights into the evolution of semi-aquatic lifestyle.</title>
        <authorList>
            <person name="Gong S."/>
            <person name="Gao Y."/>
        </authorList>
    </citation>
    <scope>NUCLEOTIDE SEQUENCE</scope>
    <source>
        <strain evidence="2">MM-2020</strain>
        <tissue evidence="2">Muscle</tissue>
    </source>
</reference>
<gene>
    <name evidence="2" type="ORF">KIL84_002497</name>
</gene>
<feature type="compositionally biased region" description="Low complexity" evidence="1">
    <location>
        <begin position="110"/>
        <end position="122"/>
    </location>
</feature>
<feature type="region of interest" description="Disordered" evidence="1">
    <location>
        <begin position="104"/>
        <end position="131"/>
    </location>
</feature>
<dbReference type="Proteomes" id="UP000827986">
    <property type="component" value="Unassembled WGS sequence"/>
</dbReference>
<name>A0A9D3X7N1_9SAUR</name>
<organism evidence="2 3">
    <name type="scientific">Mauremys mutica</name>
    <name type="common">yellowpond turtle</name>
    <dbReference type="NCBI Taxonomy" id="74926"/>
    <lineage>
        <taxon>Eukaryota</taxon>
        <taxon>Metazoa</taxon>
        <taxon>Chordata</taxon>
        <taxon>Craniata</taxon>
        <taxon>Vertebrata</taxon>
        <taxon>Euteleostomi</taxon>
        <taxon>Archelosauria</taxon>
        <taxon>Testudinata</taxon>
        <taxon>Testudines</taxon>
        <taxon>Cryptodira</taxon>
        <taxon>Durocryptodira</taxon>
        <taxon>Testudinoidea</taxon>
        <taxon>Geoemydidae</taxon>
        <taxon>Geoemydinae</taxon>
        <taxon>Mauremys</taxon>
    </lineage>
</organism>
<keyword evidence="3" id="KW-1185">Reference proteome</keyword>
<evidence type="ECO:0000313" key="3">
    <source>
        <dbReference type="Proteomes" id="UP000827986"/>
    </source>
</evidence>
<proteinExistence type="predicted"/>
<sequence>MPRRAGRGSLTLPDPRGLKQLTGCSGEASIVHHLATTGTTLPGWQRDPLAMRVSYTHTQDPATAARYTAATPGLPGTDPESWRAQHVPHAPVCVCSARSGNRLPAGAQNRSAPAGSRSPAGSCVESGVPPRHRAPYHVASAGREVHAHWPGEGAGGGCRT</sequence>
<evidence type="ECO:0000256" key="1">
    <source>
        <dbReference type="SAM" id="MobiDB-lite"/>
    </source>
</evidence>
<dbReference type="EMBL" id="JAHDVG010000480">
    <property type="protein sequence ID" value="KAH1174353.1"/>
    <property type="molecule type" value="Genomic_DNA"/>
</dbReference>
<evidence type="ECO:0000313" key="2">
    <source>
        <dbReference type="EMBL" id="KAH1174353.1"/>
    </source>
</evidence>